<keyword evidence="3" id="KW-0539">Nucleus</keyword>
<dbReference type="InterPro" id="IPR023093">
    <property type="entry name" value="ScpA-like_C"/>
</dbReference>
<comment type="subcellular location">
    <subcellularLocation>
        <location evidence="1">Nucleus</location>
    </subcellularLocation>
</comment>
<dbReference type="Proteomes" id="UP000001744">
    <property type="component" value="Unassembled WGS sequence"/>
</dbReference>
<feature type="compositionally biased region" description="Polar residues" evidence="4">
    <location>
        <begin position="167"/>
        <end position="191"/>
    </location>
</feature>
<dbReference type="InterPro" id="IPR006909">
    <property type="entry name" value="Rad21/Rec8_C_eu"/>
</dbReference>
<dbReference type="InterPro" id="IPR039781">
    <property type="entry name" value="Rad21/Rec8-like"/>
</dbReference>
<feature type="compositionally biased region" description="Polar residues" evidence="4">
    <location>
        <begin position="198"/>
        <end position="207"/>
    </location>
</feature>
<dbReference type="PANTHER" id="PTHR12585">
    <property type="entry name" value="SCC1 / RAD21 FAMILY MEMBER"/>
    <property type="match status" value="1"/>
</dbReference>
<gene>
    <name evidence="8" type="primary">rad21</name>
    <name evidence="7" type="ORF">SJAG_01067</name>
</gene>
<dbReference type="HOGENOM" id="CLU_015775_0_0_1"/>
<dbReference type="eggNOG" id="KOG1213">
    <property type="taxonomic scope" value="Eukaryota"/>
</dbReference>
<dbReference type="AlphaFoldDB" id="B6JXD9"/>
<dbReference type="RefSeq" id="XP_002172333.1">
    <property type="nucleotide sequence ID" value="XM_002172297.1"/>
</dbReference>
<evidence type="ECO:0000256" key="4">
    <source>
        <dbReference type="SAM" id="MobiDB-lite"/>
    </source>
</evidence>
<feature type="domain" description="Rad21/Rec8-like protein N-terminal" evidence="6">
    <location>
        <begin position="6"/>
        <end position="83"/>
    </location>
</feature>
<evidence type="ECO:0000313" key="9">
    <source>
        <dbReference type="Proteomes" id="UP000001744"/>
    </source>
</evidence>
<dbReference type="OMA" id="VMLDDNE"/>
<feature type="domain" description="Rad21/Rec8-like protein C-terminal eukaryotic" evidence="5">
    <location>
        <begin position="635"/>
        <end position="674"/>
    </location>
</feature>
<dbReference type="InterPro" id="IPR036390">
    <property type="entry name" value="WH_DNA-bd_sf"/>
</dbReference>
<dbReference type="VEuPathDB" id="FungiDB:SJAG_01067"/>
<feature type="compositionally biased region" description="Low complexity" evidence="4">
    <location>
        <begin position="543"/>
        <end position="558"/>
    </location>
</feature>
<dbReference type="GO" id="GO:1990414">
    <property type="term" value="P:replication-born double-strand break repair via sister chromatid exchange"/>
    <property type="evidence" value="ECO:0000318"/>
    <property type="project" value="GO_Central"/>
</dbReference>
<dbReference type="EMBL" id="KE651166">
    <property type="protein sequence ID" value="EEB06040.1"/>
    <property type="molecule type" value="Genomic_DNA"/>
</dbReference>
<accession>B6JXD9</accession>
<evidence type="ECO:0000259" key="5">
    <source>
        <dbReference type="Pfam" id="PF04824"/>
    </source>
</evidence>
<sequence>MFYSEAILSKRLSKSQTLNTSIERSVDAIVNEEQAPMALRLSSQLMLGVVRIYSRKTRYLLEDCTEALIKIKMAFRPAKLDTIENPSLLISKKAETAAQSASLTLPETLTEFDILAPDMSFDVQLSQLLHTPQKGFGPLDFSTLPSTQSPSFSSSSVEVGRDAERSAGNTTLGNFLPSDDSSSIGGANNTIPLPGTPHSLNSDGKNSHVSVEMGREAATLLQTDLSGFLSPHAASLTHSPSITGLGTPVMLPIGNEELEGQLLAPVEDLQLDLGLDDLADAAEEPLFSANEAPSSDTLGPNPPSSDGLGPADEGVGVLLSEIHEDDGTEVVATAAAAAAAADVTAVSPTKAAPQNVSDTVQANESVIDKPSMPPPSTIRVPRRRKAIVDPITEMSSQQIKKQLANTSAIKAPLKVVPNNRIGMNALFSFDKSGNLSHVLASSNLNPLISQSLRVESLKRLAVRSAKRKLESVDEAPNTPTKSRRESISSSPSRPPQTAELEVAPLEAAEQIQENDVQTQAEQEQIAPPSLTVPLPVNDEDLPPLEQQLPPASPEQEQLPVLPQDAQQDDLPQEAGLPPLPNVSAELTAEGANPIYMPESDSTGGLGGSDFGFETSLLSTQNASDYLRTKWYPSVEGETKSFSELSTGYKRDEAVQLFFDVLVLATKDAVSVQQDSSKGNDFKITAKSALLSSLSGSL</sequence>
<name>B6JXD9_SCHJY</name>
<evidence type="ECO:0000313" key="7">
    <source>
        <dbReference type="EMBL" id="EEB06040.1"/>
    </source>
</evidence>
<evidence type="ECO:0000256" key="3">
    <source>
        <dbReference type="ARBA" id="ARBA00023242"/>
    </source>
</evidence>
<dbReference type="GO" id="GO:0005634">
    <property type="term" value="C:nucleus"/>
    <property type="evidence" value="ECO:0007669"/>
    <property type="project" value="UniProtKB-SubCell"/>
</dbReference>
<dbReference type="GO" id="GO:0007064">
    <property type="term" value="P:mitotic sister chromatid cohesion"/>
    <property type="evidence" value="ECO:0000318"/>
    <property type="project" value="GO_Central"/>
</dbReference>
<dbReference type="SUPFAM" id="SSF46785">
    <property type="entry name" value="Winged helix' DNA-binding domain"/>
    <property type="match status" value="1"/>
</dbReference>
<dbReference type="CDD" id="cd21788">
    <property type="entry name" value="Rad21_Rec8_M_SpRad21p-like"/>
    <property type="match status" value="1"/>
</dbReference>
<dbReference type="STRING" id="402676.B6JXD9"/>
<dbReference type="JaponicusDB" id="SJAG_01067">
    <property type="gene designation" value="rad21"/>
</dbReference>
<proteinExistence type="inferred from homology"/>
<evidence type="ECO:0000256" key="1">
    <source>
        <dbReference type="ARBA" id="ARBA00004123"/>
    </source>
</evidence>
<keyword evidence="9" id="KW-1185">Reference proteome</keyword>
<dbReference type="InterPro" id="IPR006910">
    <property type="entry name" value="Rad21_Rec8_N"/>
</dbReference>
<feature type="region of interest" description="Disordered" evidence="4">
    <location>
        <begin position="464"/>
        <end position="498"/>
    </location>
</feature>
<dbReference type="OrthoDB" id="10071381at2759"/>
<feature type="region of interest" description="Disordered" evidence="4">
    <location>
        <begin position="288"/>
        <end position="313"/>
    </location>
</feature>
<dbReference type="Gene3D" id="1.10.10.580">
    <property type="entry name" value="Structural maintenance of chromosome 1. Chain E"/>
    <property type="match status" value="1"/>
</dbReference>
<dbReference type="GeneID" id="7048310"/>
<reference evidence="7 9" key="1">
    <citation type="journal article" date="2011" name="Science">
        <title>Comparative functional genomics of the fission yeasts.</title>
        <authorList>
            <person name="Rhind N."/>
            <person name="Chen Z."/>
            <person name="Yassour M."/>
            <person name="Thompson D.A."/>
            <person name="Haas B.J."/>
            <person name="Habib N."/>
            <person name="Wapinski I."/>
            <person name="Roy S."/>
            <person name="Lin M.F."/>
            <person name="Heiman D.I."/>
            <person name="Young S.K."/>
            <person name="Furuya K."/>
            <person name="Guo Y."/>
            <person name="Pidoux A."/>
            <person name="Chen H.M."/>
            <person name="Robbertse B."/>
            <person name="Goldberg J.M."/>
            <person name="Aoki K."/>
            <person name="Bayne E.H."/>
            <person name="Berlin A.M."/>
            <person name="Desjardins C.A."/>
            <person name="Dobbs E."/>
            <person name="Dukaj L."/>
            <person name="Fan L."/>
            <person name="FitzGerald M.G."/>
            <person name="French C."/>
            <person name="Gujja S."/>
            <person name="Hansen K."/>
            <person name="Keifenheim D."/>
            <person name="Levin J.Z."/>
            <person name="Mosher R.A."/>
            <person name="Mueller C.A."/>
            <person name="Pfiffner J."/>
            <person name="Priest M."/>
            <person name="Russ C."/>
            <person name="Smialowska A."/>
            <person name="Swoboda P."/>
            <person name="Sykes S.M."/>
            <person name="Vaughn M."/>
            <person name="Vengrova S."/>
            <person name="Yoder R."/>
            <person name="Zeng Q."/>
            <person name="Allshire R."/>
            <person name="Baulcombe D."/>
            <person name="Birren B.W."/>
            <person name="Brown W."/>
            <person name="Ekwall K."/>
            <person name="Kellis M."/>
            <person name="Leatherwood J."/>
            <person name="Levin H."/>
            <person name="Margalit H."/>
            <person name="Martienssen R."/>
            <person name="Nieduszynski C.A."/>
            <person name="Spatafora J.W."/>
            <person name="Friedman N."/>
            <person name="Dalgaard J.Z."/>
            <person name="Baumann P."/>
            <person name="Niki H."/>
            <person name="Regev A."/>
            <person name="Nusbaum C."/>
        </authorList>
    </citation>
    <scope>NUCLEOTIDE SEQUENCE [LARGE SCALE GENOMIC DNA]</scope>
    <source>
        <strain evidence="9">yFS275 / FY16936</strain>
    </source>
</reference>
<feature type="compositionally biased region" description="Polar residues" evidence="4">
    <location>
        <begin position="511"/>
        <end position="522"/>
    </location>
</feature>
<dbReference type="GO" id="GO:0030892">
    <property type="term" value="C:mitotic cohesin complex"/>
    <property type="evidence" value="ECO:0000318"/>
    <property type="project" value="GO_Central"/>
</dbReference>
<evidence type="ECO:0000256" key="2">
    <source>
        <dbReference type="ARBA" id="ARBA00009870"/>
    </source>
</evidence>
<dbReference type="PANTHER" id="PTHR12585:SF69">
    <property type="entry name" value="FI11703P"/>
    <property type="match status" value="1"/>
</dbReference>
<comment type="similarity">
    <text evidence="2">Belongs to the rad21 family.</text>
</comment>
<dbReference type="Pfam" id="PF04825">
    <property type="entry name" value="Rad21_Rec8_N"/>
    <property type="match status" value="1"/>
</dbReference>
<dbReference type="GO" id="GO:0003682">
    <property type="term" value="F:chromatin binding"/>
    <property type="evidence" value="ECO:0000318"/>
    <property type="project" value="GO_Central"/>
</dbReference>
<evidence type="ECO:0000259" key="6">
    <source>
        <dbReference type="Pfam" id="PF04825"/>
    </source>
</evidence>
<feature type="region of interest" description="Disordered" evidence="4">
    <location>
        <begin position="145"/>
        <end position="207"/>
    </location>
</feature>
<feature type="compositionally biased region" description="Low complexity" evidence="4">
    <location>
        <begin position="145"/>
        <end position="156"/>
    </location>
</feature>
<evidence type="ECO:0000313" key="8">
    <source>
        <dbReference type="JaponicusDB" id="SJAG_01067"/>
    </source>
</evidence>
<protein>
    <submittedName>
        <fullName evidence="7">Mitotic cohesin complex</fullName>
    </submittedName>
</protein>
<feature type="region of interest" description="Disordered" evidence="4">
    <location>
        <begin position="511"/>
        <end position="558"/>
    </location>
</feature>
<organism evidence="7 9">
    <name type="scientific">Schizosaccharomyces japonicus (strain yFS275 / FY16936)</name>
    <name type="common">Fission yeast</name>
    <dbReference type="NCBI Taxonomy" id="402676"/>
    <lineage>
        <taxon>Eukaryota</taxon>
        <taxon>Fungi</taxon>
        <taxon>Dikarya</taxon>
        <taxon>Ascomycota</taxon>
        <taxon>Taphrinomycotina</taxon>
        <taxon>Schizosaccharomycetes</taxon>
        <taxon>Schizosaccharomycetales</taxon>
        <taxon>Schizosaccharomycetaceae</taxon>
        <taxon>Schizosaccharomyces</taxon>
    </lineage>
</organism>
<dbReference type="Pfam" id="PF04824">
    <property type="entry name" value="Rad21_Rec8"/>
    <property type="match status" value="1"/>
</dbReference>